<proteinExistence type="predicted"/>
<sequence length="161" mass="17734">MQFRKQPPSVVSLPWASSYACNATRSPGRVRRAPLFTCHANKYNYSDLQPNGSGTEAAPKASTLLAGENWSIMGDKDVIILKLSVGESPPKEKFKVETAPDQAGLVIRYTDDDNPASSTNVPLTMPRGYDGKKVQAKWFQGWLLVIIAKPKHDPNPIPVRE</sequence>
<evidence type="ECO:0000313" key="2">
    <source>
        <dbReference type="Proteomes" id="UP000604825"/>
    </source>
</evidence>
<dbReference type="EMBL" id="CAJGYO010000014">
    <property type="protein sequence ID" value="CAD6269050.1"/>
    <property type="molecule type" value="Genomic_DNA"/>
</dbReference>
<dbReference type="PROSITE" id="PS51257">
    <property type="entry name" value="PROKAR_LIPOPROTEIN"/>
    <property type="match status" value="1"/>
</dbReference>
<evidence type="ECO:0008006" key="3">
    <source>
        <dbReference type="Google" id="ProtNLM"/>
    </source>
</evidence>
<gene>
    <name evidence="1" type="ORF">NCGR_LOCUS52355</name>
</gene>
<accession>A0A811RGG7</accession>
<evidence type="ECO:0000313" key="1">
    <source>
        <dbReference type="EMBL" id="CAD6269050.1"/>
    </source>
</evidence>
<dbReference type="AlphaFoldDB" id="A0A811RGG7"/>
<keyword evidence="2" id="KW-1185">Reference proteome</keyword>
<comment type="caution">
    <text evidence="1">The sequence shown here is derived from an EMBL/GenBank/DDBJ whole genome shotgun (WGS) entry which is preliminary data.</text>
</comment>
<organism evidence="1 2">
    <name type="scientific">Miscanthus lutarioriparius</name>
    <dbReference type="NCBI Taxonomy" id="422564"/>
    <lineage>
        <taxon>Eukaryota</taxon>
        <taxon>Viridiplantae</taxon>
        <taxon>Streptophyta</taxon>
        <taxon>Embryophyta</taxon>
        <taxon>Tracheophyta</taxon>
        <taxon>Spermatophyta</taxon>
        <taxon>Magnoliopsida</taxon>
        <taxon>Liliopsida</taxon>
        <taxon>Poales</taxon>
        <taxon>Poaceae</taxon>
        <taxon>PACMAD clade</taxon>
        <taxon>Panicoideae</taxon>
        <taxon>Andropogonodae</taxon>
        <taxon>Andropogoneae</taxon>
        <taxon>Saccharinae</taxon>
        <taxon>Miscanthus</taxon>
    </lineage>
</organism>
<name>A0A811RGG7_9POAL</name>
<reference evidence="1" key="1">
    <citation type="submission" date="2020-10" db="EMBL/GenBank/DDBJ databases">
        <authorList>
            <person name="Han B."/>
            <person name="Lu T."/>
            <person name="Zhao Q."/>
            <person name="Huang X."/>
            <person name="Zhao Y."/>
        </authorList>
    </citation>
    <scope>NUCLEOTIDE SEQUENCE</scope>
</reference>
<dbReference type="Proteomes" id="UP000604825">
    <property type="component" value="Unassembled WGS sequence"/>
</dbReference>
<dbReference type="OrthoDB" id="674236at2759"/>
<protein>
    <recommendedName>
        <fullName evidence="3">SHSP domain-containing protein</fullName>
    </recommendedName>
</protein>